<dbReference type="GO" id="GO:0005634">
    <property type="term" value="C:nucleus"/>
    <property type="evidence" value="ECO:0007669"/>
    <property type="project" value="TreeGrafter"/>
</dbReference>
<proteinExistence type="inferred from homology"/>
<evidence type="ECO:0000256" key="3">
    <source>
        <dbReference type="ARBA" id="ARBA00022801"/>
    </source>
</evidence>
<accession>A0AAW1JPP6</accession>
<dbReference type="PANTHER" id="PTHR12606">
    <property type="entry name" value="SENTRIN/SUMO-SPECIFIC PROTEASE"/>
    <property type="match status" value="1"/>
</dbReference>
<evidence type="ECO:0000256" key="4">
    <source>
        <dbReference type="ARBA" id="ARBA00022807"/>
    </source>
</evidence>
<reference evidence="6" key="1">
    <citation type="submission" date="2024-03" db="EMBL/GenBank/DDBJ databases">
        <title>WGS assembly of Saponaria officinalis var. Norfolk2.</title>
        <authorList>
            <person name="Jenkins J."/>
            <person name="Shu S."/>
            <person name="Grimwood J."/>
            <person name="Barry K."/>
            <person name="Goodstein D."/>
            <person name="Schmutz J."/>
            <person name="Leebens-Mack J."/>
            <person name="Osbourn A."/>
        </authorList>
    </citation>
    <scope>NUCLEOTIDE SEQUENCE [LARGE SCALE GENOMIC DNA]</scope>
    <source>
        <strain evidence="6">JIC</strain>
    </source>
</reference>
<keyword evidence="7" id="KW-1185">Reference proteome</keyword>
<dbReference type="GO" id="GO:0016926">
    <property type="term" value="P:protein desumoylation"/>
    <property type="evidence" value="ECO:0007669"/>
    <property type="project" value="TreeGrafter"/>
</dbReference>
<dbReference type="GO" id="GO:0006508">
    <property type="term" value="P:proteolysis"/>
    <property type="evidence" value="ECO:0007669"/>
    <property type="project" value="UniProtKB-KW"/>
</dbReference>
<dbReference type="SUPFAM" id="SSF54001">
    <property type="entry name" value="Cysteine proteinases"/>
    <property type="match status" value="1"/>
</dbReference>
<keyword evidence="4" id="KW-0788">Thiol protease</keyword>
<dbReference type="PANTHER" id="PTHR12606:SF136">
    <property type="entry name" value="ULP1 PROTEASE FAMILY PROTEIN"/>
    <property type="match status" value="1"/>
</dbReference>
<evidence type="ECO:0000313" key="7">
    <source>
        <dbReference type="Proteomes" id="UP001443914"/>
    </source>
</evidence>
<dbReference type="Gene3D" id="3.40.395.10">
    <property type="entry name" value="Adenoviral Proteinase, Chain A"/>
    <property type="match status" value="1"/>
</dbReference>
<evidence type="ECO:0000256" key="1">
    <source>
        <dbReference type="ARBA" id="ARBA00005234"/>
    </source>
</evidence>
<comment type="caution">
    <text evidence="6">The sequence shown here is derived from an EMBL/GenBank/DDBJ whole genome shotgun (WGS) entry which is preliminary data.</text>
</comment>
<feature type="domain" description="Ubiquitin-like protease family profile" evidence="5">
    <location>
        <begin position="86"/>
        <end position="256"/>
    </location>
</feature>
<name>A0AAW1JPP6_SAPOF</name>
<comment type="similarity">
    <text evidence="1">Belongs to the peptidase C48 family.</text>
</comment>
<sequence>MRILETYKGVKKNYSIGLQDDHQVKRFSFRACHYILSCNENNLKVKVEEDSRSLITSSTQTDIDLVNYVCKGRTELNEILIDTEWMQVTRGALRTLKRRAWVMDMVIDMFGVMCTVNATGFFYLPTTVKLVDPIKRNYIGNNYIKNDYMPGIATKIEKVFFPICHGDHWLACVIDVQKKKKFILDSNTPKKSHNLFIDRNELISKIVQNVEKAIMRPYCYTSLMGMSLFESVHLDVPQQKNGYDCGVFLLKWLAVGNNETLSKSEDYYNNLDDYRQTIMLQLLKWDKNKLKVFS</sequence>
<dbReference type="InterPro" id="IPR003653">
    <property type="entry name" value="Peptidase_C48_C"/>
</dbReference>
<dbReference type="Proteomes" id="UP001443914">
    <property type="component" value="Unassembled WGS sequence"/>
</dbReference>
<evidence type="ECO:0000256" key="2">
    <source>
        <dbReference type="ARBA" id="ARBA00022670"/>
    </source>
</evidence>
<keyword evidence="2" id="KW-0645">Protease</keyword>
<dbReference type="AlphaFoldDB" id="A0AAW1JPP6"/>
<dbReference type="GO" id="GO:0016929">
    <property type="term" value="F:deSUMOylase activity"/>
    <property type="evidence" value="ECO:0007669"/>
    <property type="project" value="TreeGrafter"/>
</dbReference>
<dbReference type="InterPro" id="IPR038765">
    <property type="entry name" value="Papain-like_cys_pep_sf"/>
</dbReference>
<organism evidence="6 7">
    <name type="scientific">Saponaria officinalis</name>
    <name type="common">Common soapwort</name>
    <name type="synonym">Lychnis saponaria</name>
    <dbReference type="NCBI Taxonomy" id="3572"/>
    <lineage>
        <taxon>Eukaryota</taxon>
        <taxon>Viridiplantae</taxon>
        <taxon>Streptophyta</taxon>
        <taxon>Embryophyta</taxon>
        <taxon>Tracheophyta</taxon>
        <taxon>Spermatophyta</taxon>
        <taxon>Magnoliopsida</taxon>
        <taxon>eudicotyledons</taxon>
        <taxon>Gunneridae</taxon>
        <taxon>Pentapetalae</taxon>
        <taxon>Caryophyllales</taxon>
        <taxon>Caryophyllaceae</taxon>
        <taxon>Caryophylleae</taxon>
        <taxon>Saponaria</taxon>
    </lineage>
</organism>
<gene>
    <name evidence="6" type="ORF">RND81_07G065600</name>
</gene>
<dbReference type="PROSITE" id="PS50600">
    <property type="entry name" value="ULP_PROTEASE"/>
    <property type="match status" value="1"/>
</dbReference>
<dbReference type="Pfam" id="PF02902">
    <property type="entry name" value="Peptidase_C48"/>
    <property type="match status" value="1"/>
</dbReference>
<keyword evidence="3" id="KW-0378">Hydrolase</keyword>
<protein>
    <recommendedName>
        <fullName evidence="5">Ubiquitin-like protease family profile domain-containing protein</fullName>
    </recommendedName>
</protein>
<evidence type="ECO:0000259" key="5">
    <source>
        <dbReference type="PROSITE" id="PS50600"/>
    </source>
</evidence>
<evidence type="ECO:0000313" key="6">
    <source>
        <dbReference type="EMBL" id="KAK9705550.1"/>
    </source>
</evidence>
<dbReference type="EMBL" id="JBDFQZ010000007">
    <property type="protein sequence ID" value="KAK9705550.1"/>
    <property type="molecule type" value="Genomic_DNA"/>
</dbReference>